<reference evidence="2" key="1">
    <citation type="journal article" date="2013" name="Nature">
        <title>Draft genome of the wheat A-genome progenitor Triticum urartu.</title>
        <authorList>
            <person name="Ling H.Q."/>
            <person name="Zhao S."/>
            <person name="Liu D."/>
            <person name="Wang J."/>
            <person name="Sun H."/>
            <person name="Zhang C."/>
            <person name="Fan H."/>
            <person name="Li D."/>
            <person name="Dong L."/>
            <person name="Tao Y."/>
            <person name="Gao C."/>
            <person name="Wu H."/>
            <person name="Li Y."/>
            <person name="Cui Y."/>
            <person name="Guo X."/>
            <person name="Zheng S."/>
            <person name="Wang B."/>
            <person name="Yu K."/>
            <person name="Liang Q."/>
            <person name="Yang W."/>
            <person name="Lou X."/>
            <person name="Chen J."/>
            <person name="Feng M."/>
            <person name="Jian J."/>
            <person name="Zhang X."/>
            <person name="Luo G."/>
            <person name="Jiang Y."/>
            <person name="Liu J."/>
            <person name="Wang Z."/>
            <person name="Sha Y."/>
            <person name="Zhang B."/>
            <person name="Wu H."/>
            <person name="Tang D."/>
            <person name="Shen Q."/>
            <person name="Xue P."/>
            <person name="Zou S."/>
            <person name="Wang X."/>
            <person name="Liu X."/>
            <person name="Wang F."/>
            <person name="Yang Y."/>
            <person name="An X."/>
            <person name="Dong Z."/>
            <person name="Zhang K."/>
            <person name="Zhang X."/>
            <person name="Luo M.C."/>
            <person name="Dvorak J."/>
            <person name="Tong Y."/>
            <person name="Wang J."/>
            <person name="Yang H."/>
            <person name="Li Z."/>
            <person name="Wang D."/>
            <person name="Zhang A."/>
            <person name="Wang J."/>
        </authorList>
    </citation>
    <scope>NUCLEOTIDE SEQUENCE</scope>
    <source>
        <strain evidence="2">cv. G1812</strain>
    </source>
</reference>
<protein>
    <submittedName>
        <fullName evidence="1">Uncharacterized protein</fullName>
    </submittedName>
</protein>
<sequence length="248" mass="27066">MHKNAALPERAEELQALLVCVLILGRPLARAAPLPPVVMALEEHLVDQADRARVEEPRDQVKLSPLHIHLHHHVVLLRYRLLQPLGEIKCLHAAHLAGHLLAGRGADAPHATATGLSLILLPRVAIDLEAERVILDPGGIGKQCDPLPCGVIRVERRVGLDGEHLEGVVLLGVLLPEPAADAGSVAARAEINVHVPALEADVGELWKVLDVLDVSLQRQPWLERLFQDQRLRVRQELHLVIPNCAVVG</sequence>
<name>A0A8R7PA99_TRIUA</name>
<proteinExistence type="predicted"/>
<dbReference type="Proteomes" id="UP000015106">
    <property type="component" value="Chromosome 2"/>
</dbReference>
<evidence type="ECO:0000313" key="1">
    <source>
        <dbReference type="EnsemblPlants" id="TuG1812G0200000900.01.T01.cds443298"/>
    </source>
</evidence>
<dbReference type="AlphaFoldDB" id="A0A8R7PA99"/>
<gene>
    <name evidence="1" type="primary">LOC125535508</name>
</gene>
<dbReference type="EnsemblPlants" id="TuG1812G0200000900.01.T01">
    <property type="protein sequence ID" value="TuG1812G0200000900.01.T01.cds443298"/>
    <property type="gene ID" value="TuG1812G0200000900.01"/>
</dbReference>
<organism evidence="1 2">
    <name type="scientific">Triticum urartu</name>
    <name type="common">Red wild einkorn</name>
    <name type="synonym">Crithodium urartu</name>
    <dbReference type="NCBI Taxonomy" id="4572"/>
    <lineage>
        <taxon>Eukaryota</taxon>
        <taxon>Viridiplantae</taxon>
        <taxon>Streptophyta</taxon>
        <taxon>Embryophyta</taxon>
        <taxon>Tracheophyta</taxon>
        <taxon>Spermatophyta</taxon>
        <taxon>Magnoliopsida</taxon>
        <taxon>Liliopsida</taxon>
        <taxon>Poales</taxon>
        <taxon>Poaceae</taxon>
        <taxon>BOP clade</taxon>
        <taxon>Pooideae</taxon>
        <taxon>Triticodae</taxon>
        <taxon>Triticeae</taxon>
        <taxon>Triticinae</taxon>
        <taxon>Triticum</taxon>
    </lineage>
</organism>
<accession>A0A8R7PA99</accession>
<evidence type="ECO:0000313" key="2">
    <source>
        <dbReference type="Proteomes" id="UP000015106"/>
    </source>
</evidence>
<reference evidence="1" key="2">
    <citation type="submission" date="2018-03" db="EMBL/GenBank/DDBJ databases">
        <title>The Triticum urartu genome reveals the dynamic nature of wheat genome evolution.</title>
        <authorList>
            <person name="Ling H."/>
            <person name="Ma B."/>
            <person name="Shi X."/>
            <person name="Liu H."/>
            <person name="Dong L."/>
            <person name="Sun H."/>
            <person name="Cao Y."/>
            <person name="Gao Q."/>
            <person name="Zheng S."/>
            <person name="Li Y."/>
            <person name="Yu Y."/>
            <person name="Du H."/>
            <person name="Qi M."/>
            <person name="Li Y."/>
            <person name="Yu H."/>
            <person name="Cui Y."/>
            <person name="Wang N."/>
            <person name="Chen C."/>
            <person name="Wu H."/>
            <person name="Zhao Y."/>
            <person name="Zhang J."/>
            <person name="Li Y."/>
            <person name="Zhou W."/>
            <person name="Zhang B."/>
            <person name="Hu W."/>
            <person name="Eijk M."/>
            <person name="Tang J."/>
            <person name="Witsenboer H."/>
            <person name="Zhao S."/>
            <person name="Li Z."/>
            <person name="Zhang A."/>
            <person name="Wang D."/>
            <person name="Liang C."/>
        </authorList>
    </citation>
    <scope>NUCLEOTIDE SEQUENCE [LARGE SCALE GENOMIC DNA]</scope>
    <source>
        <strain evidence="1">cv. G1812</strain>
    </source>
</reference>
<dbReference type="Gramene" id="TuG1812G0200000900.01.T01">
    <property type="protein sequence ID" value="TuG1812G0200000900.01.T01.cds443298"/>
    <property type="gene ID" value="TuG1812G0200000900.01"/>
</dbReference>
<keyword evidence="2" id="KW-1185">Reference proteome</keyword>
<reference evidence="1" key="3">
    <citation type="submission" date="2022-06" db="UniProtKB">
        <authorList>
            <consortium name="EnsemblPlants"/>
        </authorList>
    </citation>
    <scope>IDENTIFICATION</scope>
</reference>